<dbReference type="SUPFAM" id="SSF53756">
    <property type="entry name" value="UDP-Glycosyltransferase/glycogen phosphorylase"/>
    <property type="match status" value="1"/>
</dbReference>
<evidence type="ECO:0000259" key="3">
    <source>
        <dbReference type="Pfam" id="PF13439"/>
    </source>
</evidence>
<accession>A0A937DHC5</accession>
<dbReference type="InterPro" id="IPR028098">
    <property type="entry name" value="Glyco_trans_4-like_N"/>
</dbReference>
<protein>
    <submittedName>
        <fullName evidence="4">Glycosyltransferase</fullName>
    </submittedName>
</protein>
<dbReference type="PANTHER" id="PTHR46401:SF2">
    <property type="entry name" value="GLYCOSYLTRANSFERASE WBBK-RELATED"/>
    <property type="match status" value="1"/>
</dbReference>
<comment type="caution">
    <text evidence="4">The sequence shown here is derived from an EMBL/GenBank/DDBJ whole genome shotgun (WGS) entry which is preliminary data.</text>
</comment>
<keyword evidence="5" id="KW-1185">Reference proteome</keyword>
<evidence type="ECO:0000256" key="1">
    <source>
        <dbReference type="ARBA" id="ARBA00022679"/>
    </source>
</evidence>
<sequence>MSKVRVLHVLYESLPIISGSTIRSRDILDSQLNSVNIHPVVLTSPFQSGESKLDIINGVKTYRYLGNKNETASENIRKNPIVLLKKFLRIFLFTFRIIKVSKLEEIDVIHAHAMFFCAISSKMAGLYLGKPVVYEVRSLWEERGRLSRPFLTRIFVWLENISLKVSNSVICINENLRRELIDRSNLKKEIYIVPNAVNFNQIKQASLNISGELTFGYIGTLSPIEGLDLLLQAAYDLKKIGIEIKIKLFGTGVYEDSLKKMLIKLNLNNVSLMGSISPVDIHLAYRQVDVIVNPRKKSKLSDMVTPLKPLEALAYRKLLLVSDVGGMKQLISQDDIVYNFSADDKESLKNTLVKVLNSSAKERMKRIDNGYNFVLKNKNWTSNAEKYYSIYKNL</sequence>
<dbReference type="Proteomes" id="UP000642920">
    <property type="component" value="Unassembled WGS sequence"/>
</dbReference>
<reference evidence="4" key="1">
    <citation type="submission" date="2021-01" db="EMBL/GenBank/DDBJ databases">
        <title>Marivirga sp. nov., isolated from intertidal surface sediments.</title>
        <authorList>
            <person name="Zhang M."/>
        </authorList>
    </citation>
    <scope>NUCLEOTIDE SEQUENCE</scope>
    <source>
        <strain evidence="4">SM1354</strain>
    </source>
</reference>
<keyword evidence="1" id="KW-0808">Transferase</keyword>
<name>A0A937DHC5_9BACT</name>
<dbReference type="PANTHER" id="PTHR46401">
    <property type="entry name" value="GLYCOSYLTRANSFERASE WBBK-RELATED"/>
    <property type="match status" value="1"/>
</dbReference>
<dbReference type="InterPro" id="IPR001296">
    <property type="entry name" value="Glyco_trans_1"/>
</dbReference>
<dbReference type="EMBL" id="JAERQG010000001">
    <property type="protein sequence ID" value="MBL0763850.1"/>
    <property type="molecule type" value="Genomic_DNA"/>
</dbReference>
<evidence type="ECO:0000313" key="4">
    <source>
        <dbReference type="EMBL" id="MBL0763850.1"/>
    </source>
</evidence>
<gene>
    <name evidence="4" type="ORF">JKP34_01225</name>
</gene>
<evidence type="ECO:0000313" key="5">
    <source>
        <dbReference type="Proteomes" id="UP000642920"/>
    </source>
</evidence>
<dbReference type="Pfam" id="PF13439">
    <property type="entry name" value="Glyco_transf_4"/>
    <property type="match status" value="1"/>
</dbReference>
<proteinExistence type="predicted"/>
<dbReference type="GO" id="GO:0016757">
    <property type="term" value="F:glycosyltransferase activity"/>
    <property type="evidence" value="ECO:0007669"/>
    <property type="project" value="InterPro"/>
</dbReference>
<dbReference type="GO" id="GO:0009103">
    <property type="term" value="P:lipopolysaccharide biosynthetic process"/>
    <property type="evidence" value="ECO:0007669"/>
    <property type="project" value="TreeGrafter"/>
</dbReference>
<dbReference type="CDD" id="cd03794">
    <property type="entry name" value="GT4_WbuB-like"/>
    <property type="match status" value="1"/>
</dbReference>
<dbReference type="Pfam" id="PF00534">
    <property type="entry name" value="Glycos_transf_1"/>
    <property type="match status" value="1"/>
</dbReference>
<evidence type="ECO:0000259" key="2">
    <source>
        <dbReference type="Pfam" id="PF00534"/>
    </source>
</evidence>
<organism evidence="4 5">
    <name type="scientific">Marivirga atlantica</name>
    <dbReference type="NCBI Taxonomy" id="1548457"/>
    <lineage>
        <taxon>Bacteria</taxon>
        <taxon>Pseudomonadati</taxon>
        <taxon>Bacteroidota</taxon>
        <taxon>Cytophagia</taxon>
        <taxon>Cytophagales</taxon>
        <taxon>Marivirgaceae</taxon>
        <taxon>Marivirga</taxon>
    </lineage>
</organism>
<dbReference type="AlphaFoldDB" id="A0A937DHC5"/>
<dbReference type="Gene3D" id="3.40.50.2000">
    <property type="entry name" value="Glycogen Phosphorylase B"/>
    <property type="match status" value="2"/>
</dbReference>
<feature type="domain" description="Glycosyltransferase subfamily 4-like N-terminal" evidence="3">
    <location>
        <begin position="73"/>
        <end position="199"/>
    </location>
</feature>
<feature type="domain" description="Glycosyl transferase family 1" evidence="2">
    <location>
        <begin position="201"/>
        <end position="372"/>
    </location>
</feature>
<dbReference type="RefSeq" id="WP_201916880.1">
    <property type="nucleotide sequence ID" value="NZ_JAERQG010000001.1"/>
</dbReference>